<comment type="catalytic activity">
    <reaction evidence="13">
        <text>L-seryl-[protein] + ATP = O-phospho-L-seryl-[protein] + ADP + H(+)</text>
        <dbReference type="Rhea" id="RHEA:17989"/>
        <dbReference type="Rhea" id="RHEA-COMP:9863"/>
        <dbReference type="Rhea" id="RHEA-COMP:11604"/>
        <dbReference type="ChEBI" id="CHEBI:15378"/>
        <dbReference type="ChEBI" id="CHEBI:29999"/>
        <dbReference type="ChEBI" id="CHEBI:30616"/>
        <dbReference type="ChEBI" id="CHEBI:83421"/>
        <dbReference type="ChEBI" id="CHEBI:456216"/>
        <dbReference type="EC" id="2.7.11.25"/>
    </reaction>
</comment>
<feature type="domain" description="Protein kinase" evidence="16">
    <location>
        <begin position="605"/>
        <end position="863"/>
    </location>
</feature>
<dbReference type="InterPro" id="IPR008271">
    <property type="entry name" value="Ser/Thr_kinase_AS"/>
</dbReference>
<evidence type="ECO:0000256" key="9">
    <source>
        <dbReference type="ARBA" id="ARBA00022840"/>
    </source>
</evidence>
<dbReference type="GO" id="GO:0046872">
    <property type="term" value="F:metal ion binding"/>
    <property type="evidence" value="ECO:0007669"/>
    <property type="project" value="UniProtKB-KW"/>
</dbReference>
<evidence type="ECO:0000256" key="1">
    <source>
        <dbReference type="ARBA" id="ARBA00001946"/>
    </source>
</evidence>
<dbReference type="InterPro" id="IPR043969">
    <property type="entry name" value="MAP3K_PH"/>
</dbReference>
<dbReference type="Gene3D" id="1.25.40.10">
    <property type="entry name" value="Tetratricopeptide repeat domain"/>
    <property type="match status" value="1"/>
</dbReference>
<dbReference type="InterPro" id="IPR046873">
    <property type="entry name" value="HisK-N-like"/>
</dbReference>
<dbReference type="InterPro" id="IPR013761">
    <property type="entry name" value="SAM/pointed_sf"/>
</dbReference>
<evidence type="ECO:0000256" key="5">
    <source>
        <dbReference type="ARBA" id="ARBA00022679"/>
    </source>
</evidence>
<dbReference type="InterPro" id="IPR046872">
    <property type="entry name" value="DRHyd-ASK"/>
</dbReference>
<reference evidence="17 18" key="1">
    <citation type="submission" date="2024-11" db="EMBL/GenBank/DDBJ databases">
        <title>Chromosome-level genome assembly of the freshwater bivalve Anodonta woodiana.</title>
        <authorList>
            <person name="Chen X."/>
        </authorList>
    </citation>
    <scope>NUCLEOTIDE SEQUENCE [LARGE SCALE GENOMIC DNA]</scope>
    <source>
        <strain evidence="17">MN2024</strain>
        <tissue evidence="17">Gills</tissue>
    </source>
</reference>
<dbReference type="GO" id="GO:0004709">
    <property type="term" value="F:MAP kinase kinase kinase activity"/>
    <property type="evidence" value="ECO:0007669"/>
    <property type="project" value="UniProtKB-EC"/>
</dbReference>
<dbReference type="SUPFAM" id="SSF56112">
    <property type="entry name" value="Protein kinase-like (PK-like)"/>
    <property type="match status" value="1"/>
</dbReference>
<comment type="caution">
    <text evidence="17">The sequence shown here is derived from an EMBL/GenBank/DDBJ whole genome shotgun (WGS) entry which is preliminary data.</text>
</comment>
<evidence type="ECO:0000256" key="15">
    <source>
        <dbReference type="SAM" id="MobiDB-lite"/>
    </source>
</evidence>
<evidence type="ECO:0000259" key="16">
    <source>
        <dbReference type="PROSITE" id="PS50011"/>
    </source>
</evidence>
<evidence type="ECO:0000256" key="8">
    <source>
        <dbReference type="ARBA" id="ARBA00022777"/>
    </source>
</evidence>
<evidence type="ECO:0000256" key="11">
    <source>
        <dbReference type="ARBA" id="ARBA00023054"/>
    </source>
</evidence>
<dbReference type="Pfam" id="PF00069">
    <property type="entry name" value="Pkinase"/>
    <property type="match status" value="1"/>
</dbReference>
<evidence type="ECO:0000313" key="18">
    <source>
        <dbReference type="Proteomes" id="UP001634394"/>
    </source>
</evidence>
<evidence type="ECO:0000256" key="14">
    <source>
        <dbReference type="PROSITE-ProRule" id="PRU10141"/>
    </source>
</evidence>
<comment type="cofactor">
    <cofactor evidence="1">
        <name>Mg(2+)</name>
        <dbReference type="ChEBI" id="CHEBI:18420"/>
    </cofactor>
</comment>
<name>A0ABD3XBE8_SINWO</name>
<dbReference type="CDD" id="cd06624">
    <property type="entry name" value="STKc_ASK"/>
    <property type="match status" value="1"/>
</dbReference>
<keyword evidence="6" id="KW-0479">Metal-binding</keyword>
<evidence type="ECO:0000313" key="17">
    <source>
        <dbReference type="EMBL" id="KAL3883065.1"/>
    </source>
</evidence>
<keyword evidence="18" id="KW-1185">Reference proteome</keyword>
<dbReference type="PROSITE" id="PS00108">
    <property type="entry name" value="PROTEIN_KINASE_ST"/>
    <property type="match status" value="1"/>
</dbReference>
<keyword evidence="4" id="KW-0723">Serine/threonine-protein kinase</keyword>
<dbReference type="Pfam" id="PF20302">
    <property type="entry name" value="HisK-N-like"/>
    <property type="match status" value="1"/>
</dbReference>
<dbReference type="SUPFAM" id="SSF47769">
    <property type="entry name" value="SAM/Pointed domain"/>
    <property type="match status" value="1"/>
</dbReference>
<dbReference type="Proteomes" id="UP001634394">
    <property type="component" value="Unassembled WGS sequence"/>
</dbReference>
<dbReference type="Gene3D" id="1.10.510.10">
    <property type="entry name" value="Transferase(Phosphotransferase) domain 1"/>
    <property type="match status" value="1"/>
</dbReference>
<evidence type="ECO:0000256" key="4">
    <source>
        <dbReference type="ARBA" id="ARBA00022527"/>
    </source>
</evidence>
<keyword evidence="7 14" id="KW-0547">Nucleotide-binding</keyword>
<dbReference type="SMART" id="SM00220">
    <property type="entry name" value="S_TKc"/>
    <property type="match status" value="1"/>
</dbReference>
<dbReference type="GO" id="GO:0005524">
    <property type="term" value="F:ATP binding"/>
    <property type="evidence" value="ECO:0007669"/>
    <property type="project" value="UniProtKB-UniRule"/>
</dbReference>
<proteinExistence type="inferred from homology"/>
<dbReference type="PANTHER" id="PTHR11584">
    <property type="entry name" value="SERINE/THREONINE PROTEIN KINASE"/>
    <property type="match status" value="1"/>
</dbReference>
<dbReference type="EC" id="2.7.11.25" evidence="3"/>
<dbReference type="Pfam" id="PF19039">
    <property type="entry name" value="ASK_PH"/>
    <property type="match status" value="1"/>
</dbReference>
<dbReference type="AlphaFoldDB" id="A0ABD3XBE8"/>
<dbReference type="Gene3D" id="3.30.200.20">
    <property type="entry name" value="Phosphorylase Kinase, domain 1"/>
    <property type="match status" value="1"/>
</dbReference>
<dbReference type="EMBL" id="JBJQND010000003">
    <property type="protein sequence ID" value="KAL3883065.1"/>
    <property type="molecule type" value="Genomic_DNA"/>
</dbReference>
<dbReference type="InterPro" id="IPR017441">
    <property type="entry name" value="Protein_kinase_ATP_BS"/>
</dbReference>
<protein>
    <recommendedName>
        <fullName evidence="3">mitogen-activated protein kinase kinase kinase</fullName>
        <ecNumber evidence="3">2.7.11.25</ecNumber>
    </recommendedName>
</protein>
<sequence>MKVVSIIDVTESAVRASVTSGSTASDAKAGALVQQSLKARKKALEEVKRACASVDAKHESVIFQKLDFGELAVLDTFYNADVVVVDMSVTVQQSSLFYHLGVRESMSMKNNIIIFYDSDPEATISMKLSCGTDGVFFPYQLDAEGTCTVIDASSTSRRATELCINPDTGPSIYNKLKKAFSDVVEENTVHIKERFLADLRKARDQYKGEELAKVLEGMKRRLDDPQLLSVDVVVNLLISYREIQDYNSMVQLVEDLEQIPNNKIASTVAVQNLYAFALNRRNKGGDRQKALEVISKVIDQSDNPIPDLLCLAGRIYKDFFIASEYVDTASLENAIKWYRKGFEVQPNEYAGINLATLLVISGKDFSNCSELQRIGLLLNNLIGKKGSLLTLKDYWDIATFFEISVLAQDYGKACQAAQRMFELEPPNWYLKSTLTNILLINQFRRKPQQQSGEDSNDLSLFHFWIEFFMEATKSEVTSILYPVLVLEPTKIYMPSYVQINNDEDNMSVSLWNISPRKDKQQHEWKFPISSIKGVSTYKRDCRAVFMYVMENSDDFHIFFSSETQRRLFHDQVCDMLRKHTSGYNFQADLDEMEAEIEFEYELDEKGNRLVLGRGSYGVVYAARDKRTQVRVAVKEVPEKQKQEVQPLHEEIKLHSRLSHKNIVKYLGSMSEDGFFKIFMEQVPGGSLSQLLVSKWGPLKDNEATIAFYTKQILEGLKYLHDNKIVHRDIKGDNVLVNTYSGVLKISDFGTSKRLAGINPCADTFAGTMQYMAPEVIDKGVRGYGPPADIWSLGCTVIEMATGKPPFIELGSPEAAMFKVGFYKMHPEIPECMSQDAKEFLLRCFDPDVDKRATAVELLEHPFIKETLAPKKKKKRVTDIEYLRSTSVPIGKESNGANMRLQLPKKKSDSPVPSPTSSSYGIDMTSPEADGIHSGPGSHDSVCKDGGFYLLRKDSERRATLVQILSRETDITVIVDTWLNMIHRDATISNPKLRKDHLLLLLQALRDFIQDQNDAVIKNVLDRLRMILDFDSTALMEIQLALYVFQEAVSANLKRHDIQPHWMFALDNVLRSATQAAITVLSPELGANLAGATGDEEQETSGVPSTNSGKSAEVLYRKSIGKEIRDQIDTVEEENLMLLHQLLIVQKSYGDILRKSIDEKKMQIEQLQQILTTPAPHMLMMSSNPFIPDTPRTPPVPAINEPPNEALVAWLQEHGVDHRSIDKIAAEQYTLDDLLEIITWDDLQKLNIKGGILCRVWRAIQANRNIKVKKSKR</sequence>
<accession>A0ABD3XBE8</accession>
<evidence type="ECO:0000256" key="12">
    <source>
        <dbReference type="ARBA" id="ARBA00047559"/>
    </source>
</evidence>
<feature type="region of interest" description="Disordered" evidence="15">
    <location>
        <begin position="892"/>
        <end position="918"/>
    </location>
</feature>
<dbReference type="Pfam" id="PF20309">
    <property type="entry name" value="DRHyd-ASK"/>
    <property type="match status" value="1"/>
</dbReference>
<evidence type="ECO:0000256" key="13">
    <source>
        <dbReference type="ARBA" id="ARBA00048329"/>
    </source>
</evidence>
<evidence type="ECO:0000256" key="7">
    <source>
        <dbReference type="ARBA" id="ARBA00022741"/>
    </source>
</evidence>
<keyword evidence="8" id="KW-0418">Kinase</keyword>
<evidence type="ECO:0000256" key="10">
    <source>
        <dbReference type="ARBA" id="ARBA00022842"/>
    </source>
</evidence>
<feature type="binding site" evidence="14">
    <location>
        <position position="634"/>
    </location>
    <ligand>
        <name>ATP</name>
        <dbReference type="ChEBI" id="CHEBI:30616"/>
    </ligand>
</feature>
<dbReference type="FunFam" id="1.10.510.10:FF:000054">
    <property type="entry name" value="Mitogen-activated protein kinase kinase kinase 5"/>
    <property type="match status" value="1"/>
</dbReference>
<dbReference type="PROSITE" id="PS00107">
    <property type="entry name" value="PROTEIN_KINASE_ATP"/>
    <property type="match status" value="1"/>
</dbReference>
<evidence type="ECO:0000256" key="6">
    <source>
        <dbReference type="ARBA" id="ARBA00022723"/>
    </source>
</evidence>
<gene>
    <name evidence="17" type="ORF">ACJMK2_029358</name>
</gene>
<comment type="catalytic activity">
    <reaction evidence="12">
        <text>L-threonyl-[protein] + ATP = O-phospho-L-threonyl-[protein] + ADP + H(+)</text>
        <dbReference type="Rhea" id="RHEA:46608"/>
        <dbReference type="Rhea" id="RHEA-COMP:11060"/>
        <dbReference type="Rhea" id="RHEA-COMP:11605"/>
        <dbReference type="ChEBI" id="CHEBI:15378"/>
        <dbReference type="ChEBI" id="CHEBI:30013"/>
        <dbReference type="ChEBI" id="CHEBI:30616"/>
        <dbReference type="ChEBI" id="CHEBI:61977"/>
        <dbReference type="ChEBI" id="CHEBI:456216"/>
        <dbReference type="EC" id="2.7.11.25"/>
    </reaction>
</comment>
<dbReference type="InterPro" id="IPR001660">
    <property type="entry name" value="SAM"/>
</dbReference>
<evidence type="ECO:0000256" key="3">
    <source>
        <dbReference type="ARBA" id="ARBA00012406"/>
    </source>
</evidence>
<dbReference type="InterPro" id="IPR000719">
    <property type="entry name" value="Prot_kinase_dom"/>
</dbReference>
<keyword evidence="11" id="KW-0175">Coiled coil</keyword>
<dbReference type="FunFam" id="3.30.200.20:FF:000487">
    <property type="entry name" value="Serine/threonine protein kinase, putative"/>
    <property type="match status" value="1"/>
</dbReference>
<keyword evidence="10" id="KW-0460">Magnesium</keyword>
<dbReference type="PROSITE" id="PS50011">
    <property type="entry name" value="PROTEIN_KINASE_DOM"/>
    <property type="match status" value="1"/>
</dbReference>
<dbReference type="InterPro" id="IPR011009">
    <property type="entry name" value="Kinase-like_dom_sf"/>
</dbReference>
<organism evidence="17 18">
    <name type="scientific">Sinanodonta woodiana</name>
    <name type="common">Chinese pond mussel</name>
    <name type="synonym">Anodonta woodiana</name>
    <dbReference type="NCBI Taxonomy" id="1069815"/>
    <lineage>
        <taxon>Eukaryota</taxon>
        <taxon>Metazoa</taxon>
        <taxon>Spiralia</taxon>
        <taxon>Lophotrochozoa</taxon>
        <taxon>Mollusca</taxon>
        <taxon>Bivalvia</taxon>
        <taxon>Autobranchia</taxon>
        <taxon>Heteroconchia</taxon>
        <taxon>Palaeoheterodonta</taxon>
        <taxon>Unionida</taxon>
        <taxon>Unionoidea</taxon>
        <taxon>Unionidae</taxon>
        <taxon>Unioninae</taxon>
        <taxon>Sinanodonta</taxon>
    </lineage>
</organism>
<dbReference type="SMART" id="SM00454">
    <property type="entry name" value="SAM"/>
    <property type="match status" value="1"/>
</dbReference>
<keyword evidence="9 14" id="KW-0067">ATP-binding</keyword>
<comment type="similarity">
    <text evidence="2">Belongs to the protein kinase superfamily. STE Ser/Thr protein kinase family. MAP kinase kinase kinase subfamily.</text>
</comment>
<dbReference type="InterPro" id="IPR011990">
    <property type="entry name" value="TPR-like_helical_dom_sf"/>
</dbReference>
<evidence type="ECO:0000256" key="2">
    <source>
        <dbReference type="ARBA" id="ARBA00006529"/>
    </source>
</evidence>
<dbReference type="InterPro" id="IPR025136">
    <property type="entry name" value="MAP3K_TRAF-bd"/>
</dbReference>
<keyword evidence="5" id="KW-0808">Transferase</keyword>
<dbReference type="PANTHER" id="PTHR11584:SF394">
    <property type="entry name" value="APOPTOTIC SIGNAL-REGULATING KINASE 1, ISOFORM C"/>
    <property type="match status" value="1"/>
</dbReference>
<dbReference type="Pfam" id="PF13281">
    <property type="entry name" value="MAP3K_TRAF_bd"/>
    <property type="match status" value="1"/>
</dbReference>